<feature type="domain" description="NSUN5/RCM1 N-terminal" evidence="1">
    <location>
        <begin position="48"/>
        <end position="120"/>
    </location>
</feature>
<sequence>MFESKQPKRRLARLYKVAAIIAKEYSEGLGSIKQLVYAKRDKHPRIQALYALVNTLYQRKDEIQRLLKKTQLLESESRADPWVIKILITELLYGKKVLSGQTKIEQTIKGYEQIFKAHLSDSIEVPVKGNWSRVYTRLGKTIHDPNVTIMLNCSYDLVRQIDFESLIMIYIICC</sequence>
<evidence type="ECO:0000313" key="2">
    <source>
        <dbReference type="EMBL" id="VEN48829.1"/>
    </source>
</evidence>
<proteinExistence type="predicted"/>
<dbReference type="AlphaFoldDB" id="A0A653CLS3"/>
<dbReference type="InterPro" id="IPR048889">
    <property type="entry name" value="NSUN5_RCM1_N"/>
</dbReference>
<reference evidence="2 3" key="1">
    <citation type="submission" date="2019-01" db="EMBL/GenBank/DDBJ databases">
        <authorList>
            <person name="Sayadi A."/>
        </authorList>
    </citation>
    <scope>NUCLEOTIDE SEQUENCE [LARGE SCALE GENOMIC DNA]</scope>
</reference>
<gene>
    <name evidence="2" type="ORF">CALMAC_LOCUS10145</name>
</gene>
<name>A0A653CLS3_CALMS</name>
<dbReference type="EMBL" id="CAACVG010008179">
    <property type="protein sequence ID" value="VEN48829.1"/>
    <property type="molecule type" value="Genomic_DNA"/>
</dbReference>
<evidence type="ECO:0000313" key="3">
    <source>
        <dbReference type="Proteomes" id="UP000410492"/>
    </source>
</evidence>
<dbReference type="Proteomes" id="UP000410492">
    <property type="component" value="Unassembled WGS sequence"/>
</dbReference>
<evidence type="ECO:0000259" key="1">
    <source>
        <dbReference type="Pfam" id="PF21153"/>
    </source>
</evidence>
<dbReference type="OrthoDB" id="435282at2759"/>
<accession>A0A653CLS3</accession>
<organism evidence="2 3">
    <name type="scientific">Callosobruchus maculatus</name>
    <name type="common">Southern cowpea weevil</name>
    <name type="synonym">Pulse bruchid</name>
    <dbReference type="NCBI Taxonomy" id="64391"/>
    <lineage>
        <taxon>Eukaryota</taxon>
        <taxon>Metazoa</taxon>
        <taxon>Ecdysozoa</taxon>
        <taxon>Arthropoda</taxon>
        <taxon>Hexapoda</taxon>
        <taxon>Insecta</taxon>
        <taxon>Pterygota</taxon>
        <taxon>Neoptera</taxon>
        <taxon>Endopterygota</taxon>
        <taxon>Coleoptera</taxon>
        <taxon>Polyphaga</taxon>
        <taxon>Cucujiformia</taxon>
        <taxon>Chrysomeloidea</taxon>
        <taxon>Chrysomelidae</taxon>
        <taxon>Bruchinae</taxon>
        <taxon>Bruchini</taxon>
        <taxon>Callosobruchus</taxon>
    </lineage>
</organism>
<dbReference type="Pfam" id="PF21153">
    <property type="entry name" value="NSUN5_N"/>
    <property type="match status" value="1"/>
</dbReference>
<protein>
    <recommendedName>
        <fullName evidence="1">NSUN5/RCM1 N-terminal domain-containing protein</fullName>
    </recommendedName>
</protein>
<keyword evidence="3" id="KW-1185">Reference proteome</keyword>